<dbReference type="PROSITE" id="PS00330">
    <property type="entry name" value="HEMOLYSIN_CALCIUM"/>
    <property type="match status" value="1"/>
</dbReference>
<dbReference type="RefSeq" id="WP_064990661.1">
    <property type="nucleotide sequence ID" value="NZ_CP033361.1"/>
</dbReference>
<proteinExistence type="predicted"/>
<dbReference type="GO" id="GO:0005576">
    <property type="term" value="C:extracellular region"/>
    <property type="evidence" value="ECO:0007669"/>
    <property type="project" value="UniProtKB-SubCell"/>
</dbReference>
<dbReference type="PANTHER" id="PTHR38340">
    <property type="entry name" value="S-LAYER PROTEIN"/>
    <property type="match status" value="1"/>
</dbReference>
<dbReference type="SUPFAM" id="SSF51120">
    <property type="entry name" value="beta-Roll"/>
    <property type="match status" value="1"/>
</dbReference>
<dbReference type="Gene3D" id="2.150.10.10">
    <property type="entry name" value="Serralysin-like metalloprotease, C-terminal"/>
    <property type="match status" value="2"/>
</dbReference>
<dbReference type="AlphaFoldDB" id="A0A6M7UR66"/>
<dbReference type="Proteomes" id="UP000503339">
    <property type="component" value="Chromosome"/>
</dbReference>
<dbReference type="InterPro" id="IPR001343">
    <property type="entry name" value="Hemolysn_Ca-bd"/>
</dbReference>
<evidence type="ECO:0000313" key="4">
    <source>
        <dbReference type="EMBL" id="QKC79382.1"/>
    </source>
</evidence>
<dbReference type="GO" id="GO:0005509">
    <property type="term" value="F:calcium ion binding"/>
    <property type="evidence" value="ECO:0007669"/>
    <property type="project" value="InterPro"/>
</dbReference>
<feature type="region of interest" description="Disordered" evidence="3">
    <location>
        <begin position="1"/>
        <end position="20"/>
    </location>
</feature>
<dbReference type="PRINTS" id="PR00313">
    <property type="entry name" value="CABNDNGRPT"/>
</dbReference>
<evidence type="ECO:0000256" key="3">
    <source>
        <dbReference type="SAM" id="MobiDB-lite"/>
    </source>
</evidence>
<name>A0A6M7UR66_9HYPH</name>
<keyword evidence="5" id="KW-1185">Reference proteome</keyword>
<gene>
    <name evidence="4" type="ORF">EB233_31380</name>
</gene>
<dbReference type="InterPro" id="IPR011049">
    <property type="entry name" value="Serralysin-like_metalloprot_C"/>
</dbReference>
<evidence type="ECO:0000256" key="1">
    <source>
        <dbReference type="ARBA" id="ARBA00004613"/>
    </source>
</evidence>
<comment type="subcellular location">
    <subcellularLocation>
        <location evidence="1">Secreted</location>
    </subcellularLocation>
</comment>
<accession>A0A6M7UR66</accession>
<protein>
    <submittedName>
        <fullName evidence="4">Calcium-binding protein</fullName>
    </submittedName>
</protein>
<dbReference type="InterPro" id="IPR050557">
    <property type="entry name" value="RTX_toxin/Mannuronan_C5-epim"/>
</dbReference>
<evidence type="ECO:0000313" key="5">
    <source>
        <dbReference type="Proteomes" id="UP000503339"/>
    </source>
</evidence>
<dbReference type="Pfam" id="PF00353">
    <property type="entry name" value="HemolysinCabind"/>
    <property type="match status" value="3"/>
</dbReference>
<keyword evidence="2" id="KW-0964">Secreted</keyword>
<dbReference type="InterPro" id="IPR018511">
    <property type="entry name" value="Hemolysin-typ_Ca-bd_CS"/>
</dbReference>
<organism evidence="4 5">
    <name type="scientific">Mesorhizobium erdmanii</name>
    <dbReference type="NCBI Taxonomy" id="1777866"/>
    <lineage>
        <taxon>Bacteria</taxon>
        <taxon>Pseudomonadati</taxon>
        <taxon>Pseudomonadota</taxon>
        <taxon>Alphaproteobacteria</taxon>
        <taxon>Hyphomicrobiales</taxon>
        <taxon>Phyllobacteriaceae</taxon>
        <taxon>Mesorhizobium</taxon>
    </lineage>
</organism>
<dbReference type="PANTHER" id="PTHR38340:SF1">
    <property type="entry name" value="S-LAYER PROTEIN"/>
    <property type="match status" value="1"/>
</dbReference>
<reference evidence="4 5" key="1">
    <citation type="submission" date="2018-10" db="EMBL/GenBank/DDBJ databases">
        <authorList>
            <person name="Perry B.J."/>
            <person name="Sullivan J.T."/>
            <person name="Murphy R.J.T."/>
            <person name="Ramsay J.P."/>
            <person name="Ronson C.W."/>
        </authorList>
    </citation>
    <scope>NUCLEOTIDE SEQUENCE [LARGE SCALE GENOMIC DNA]</scope>
    <source>
        <strain evidence="4 5">NZP2014</strain>
    </source>
</reference>
<evidence type="ECO:0000256" key="2">
    <source>
        <dbReference type="ARBA" id="ARBA00022525"/>
    </source>
</evidence>
<sequence length="282" mass="29596">METFIQGGPKGETVFGSDGDDKILGSGGGDWLEGRGGVDYISAGYGSDRSMGGEGNDKILGEQGFDHLSGDNGRYKPRIVGEDNDFIDGGPNDDYIYVGDGKDYLTGGADKDTFVFQFYDPIPGWDGSAPWEQKPWLGSGPDVPMFSVDITTIEDFDPKEDTFAFDAVGLLKDGFGANFINQSSLESGNAVSSFFSGAASAAHGEHAVVITDEAFTSAADAAKAISGETVGDIIVYCSDDGITSLAYVTAENQARDFTHLGGVDSLADLANLGLTASDFTFV</sequence>
<dbReference type="EMBL" id="CP033361">
    <property type="protein sequence ID" value="QKC79382.1"/>
    <property type="molecule type" value="Genomic_DNA"/>
</dbReference>
<dbReference type="KEGG" id="merd:EB233_31380"/>